<gene>
    <name evidence="3" type="ORF">JK359_16125</name>
</gene>
<comment type="caution">
    <text evidence="3">The sequence shown here is derived from an EMBL/GenBank/DDBJ whole genome shotgun (WGS) entry which is preliminary data.</text>
</comment>
<reference evidence="3" key="1">
    <citation type="submission" date="2021-01" db="EMBL/GenBank/DDBJ databases">
        <title>WGS of actinomycetes isolated from Thailand.</title>
        <authorList>
            <person name="Thawai C."/>
        </authorList>
    </citation>
    <scope>NUCLEOTIDE SEQUENCE</scope>
    <source>
        <strain evidence="3">RCU-197</strain>
    </source>
</reference>
<dbReference type="AlphaFoldDB" id="A0A937EIJ1"/>
<feature type="transmembrane region" description="Helical" evidence="2">
    <location>
        <begin position="236"/>
        <end position="257"/>
    </location>
</feature>
<feature type="transmembrane region" description="Helical" evidence="2">
    <location>
        <begin position="319"/>
        <end position="341"/>
    </location>
</feature>
<feature type="compositionally biased region" description="Low complexity" evidence="1">
    <location>
        <begin position="15"/>
        <end position="28"/>
    </location>
</feature>
<evidence type="ECO:0000256" key="1">
    <source>
        <dbReference type="SAM" id="MobiDB-lite"/>
    </source>
</evidence>
<keyword evidence="2" id="KW-1133">Transmembrane helix</keyword>
<protein>
    <submittedName>
        <fullName evidence="3">ABC transporter permease</fullName>
    </submittedName>
</protein>
<feature type="transmembrane region" description="Helical" evidence="2">
    <location>
        <begin position="207"/>
        <end position="230"/>
    </location>
</feature>
<keyword evidence="2" id="KW-0812">Transmembrane</keyword>
<proteinExistence type="predicted"/>
<sequence>MPPYPIDSLGDRPSVESSSAATESAGGPASPGGHGPTGSRLAVVMATVLTVVQLVVVIAFAWPAARSEPHDVPIVVAGTSQMAGPVKEHLQKTEPGAFDIAVKSDEKAARDAILDRDAYAAIVADPKGPKVLISSAASGAVAAAFTHVAGEIEKRSGKPVTLEDVRPAPKKDARGAAFASSMLPLVLTGMIGGILVALKLPGRRERLLAATAFAAFAGLCTTAVVHGWIGAFDGNYLAEASIVSLIVFTISITIAGLGTALGHAGLGLGVITVLLLGNPLSGVASAPEMLPQPWGAFGQLLPPGAGASLLRSVTFFDGAASAGPLITLLTWATCGLALLFFGGSRRAKAGRP</sequence>
<evidence type="ECO:0000313" key="4">
    <source>
        <dbReference type="Proteomes" id="UP000661858"/>
    </source>
</evidence>
<dbReference type="EMBL" id="JAERRK010000007">
    <property type="protein sequence ID" value="MBL1083481.1"/>
    <property type="molecule type" value="Genomic_DNA"/>
</dbReference>
<keyword evidence="4" id="KW-1185">Reference proteome</keyword>
<keyword evidence="2" id="KW-0472">Membrane</keyword>
<dbReference type="RefSeq" id="WP_201836138.1">
    <property type="nucleotide sequence ID" value="NZ_JAERRK010000007.1"/>
</dbReference>
<dbReference type="Proteomes" id="UP000661858">
    <property type="component" value="Unassembled WGS sequence"/>
</dbReference>
<feature type="transmembrane region" description="Helical" evidence="2">
    <location>
        <begin position="176"/>
        <end position="198"/>
    </location>
</feature>
<name>A0A937EIJ1_9ACTN</name>
<feature type="transmembrane region" description="Helical" evidence="2">
    <location>
        <begin position="41"/>
        <end position="62"/>
    </location>
</feature>
<feature type="region of interest" description="Disordered" evidence="1">
    <location>
        <begin position="1"/>
        <end position="36"/>
    </location>
</feature>
<evidence type="ECO:0000313" key="3">
    <source>
        <dbReference type="EMBL" id="MBL1083481.1"/>
    </source>
</evidence>
<accession>A0A937EIJ1</accession>
<evidence type="ECO:0000256" key="2">
    <source>
        <dbReference type="SAM" id="Phobius"/>
    </source>
</evidence>
<organism evidence="3 4">
    <name type="scientific">Streptomyces actinomycinicus</name>
    <dbReference type="NCBI Taxonomy" id="1695166"/>
    <lineage>
        <taxon>Bacteria</taxon>
        <taxon>Bacillati</taxon>
        <taxon>Actinomycetota</taxon>
        <taxon>Actinomycetes</taxon>
        <taxon>Kitasatosporales</taxon>
        <taxon>Streptomycetaceae</taxon>
        <taxon>Streptomyces</taxon>
    </lineage>
</organism>